<feature type="compositionally biased region" description="Basic and acidic residues" evidence="1">
    <location>
        <begin position="554"/>
        <end position="574"/>
    </location>
</feature>
<feature type="region of interest" description="Disordered" evidence="1">
    <location>
        <begin position="552"/>
        <end position="574"/>
    </location>
</feature>
<feature type="domain" description="N-terminal" evidence="2">
    <location>
        <begin position="8"/>
        <end position="132"/>
    </location>
</feature>
<gene>
    <name evidence="3" type="primary">ltrc</name>
</gene>
<dbReference type="InterPro" id="IPR013610">
    <property type="entry name" value="ArdC_N"/>
</dbReference>
<organism evidence="3">
    <name type="scientific">Staphylococcus aureus</name>
    <dbReference type="NCBI Taxonomy" id="1280"/>
    <lineage>
        <taxon>Bacteria</taxon>
        <taxon>Bacillati</taxon>
        <taxon>Bacillota</taxon>
        <taxon>Bacilli</taxon>
        <taxon>Bacillales</taxon>
        <taxon>Staphylococcaceae</taxon>
        <taxon>Staphylococcus</taxon>
    </lineage>
</organism>
<evidence type="ECO:0000313" key="3">
    <source>
        <dbReference type="EMBL" id="AJM87299.1"/>
    </source>
</evidence>
<protein>
    <submittedName>
        <fullName evidence="3">LtrC-like protein</fullName>
    </submittedName>
</protein>
<keyword evidence="3" id="KW-0614">Plasmid</keyword>
<sequence>MAYSKENYKKKKIDSIVEDLNNKLDDFKNNDQTYKEFLDTTAKFHNYSINNIMLIAGQNPEATAVAGYKAWKNKFDRQVQKGAKSMNIIAPIVQKRNVEIKDSNGNLMRDNNGNPKTERKPVITGYRAHNVFDVADTKGKPLITAKDLIKTEFENSNDYKDLYNEFKDYINDELTPSVEEKHVLDDQALSSGAKGYYVPKTDEIVISDDLSYDMRFKTLIHEYAHSQLHNADIGQTQTSEHSKSLKEIEAESSAYVVANYYGLDTSDYSLGYLSGWGQNISDEELKDHIKNIHSFAKTTIEEINSLPEFSQYIDKKLESEMNKDIYKDLSTMIDTNLKNGFDKITVIKGNLVNDYGLNEISENSYENDDFKVNIDYKGFNTNNSQDKAKIELINKHDDSQNRDYNFTQTYNRNVINNTTTIFVQDDDNEDKNKKYIHERDIDGNILEEKHKLSPQDEIVSFENFVNKSVEENGLKDTLRQFVSNGVLMGYELNVDNIDNTNETYFSMNKNQQNGQRSNMTAKLEHDTNENVYIDFKIKNSAGIKNISFTESNEDFNKDEQNKEIETKQEEEIDI</sequence>
<reference evidence="3" key="1">
    <citation type="journal article" date="2015" name="Antimicrob. Agents Chemother.">
        <title>Dissemination of the Same cfr-Carrying Plasmid among Methicillin-Resistant Staphylococcus aureus and Coagulase-Negative Staphylococcal Isolates in China.</title>
        <authorList>
            <person name="Cai J.C."/>
            <person name="Hu Y.Y."/>
            <person name="Zhou H.W."/>
            <person name="Chen G.X."/>
            <person name="Zhang R."/>
        </authorList>
    </citation>
    <scope>NUCLEOTIDE SEQUENCE</scope>
    <source>
        <strain evidence="3">417</strain>
        <plasmid evidence="3">pLRSA417</plasmid>
    </source>
</reference>
<dbReference type="Pfam" id="PF08401">
    <property type="entry name" value="ArdcN"/>
    <property type="match status" value="1"/>
</dbReference>
<dbReference type="EMBL" id="KJ922127">
    <property type="protein sequence ID" value="AJM87299.1"/>
    <property type="molecule type" value="Genomic_DNA"/>
</dbReference>
<evidence type="ECO:0000259" key="2">
    <source>
        <dbReference type="Pfam" id="PF08401"/>
    </source>
</evidence>
<evidence type="ECO:0000256" key="1">
    <source>
        <dbReference type="SAM" id="MobiDB-lite"/>
    </source>
</evidence>
<accession>A0A0C5BH70</accession>
<dbReference type="AlphaFoldDB" id="A0A0C5BH70"/>
<proteinExistence type="predicted"/>
<dbReference type="RefSeq" id="WP_030061443.1">
    <property type="nucleotide sequence ID" value="NZ_CP048644.1"/>
</dbReference>
<geneLocation type="plasmid" evidence="3">
    <name>pLRSA417</name>
</geneLocation>
<name>A0A0C5BH70_STAAU</name>
<dbReference type="GO" id="GO:0003697">
    <property type="term" value="F:single-stranded DNA binding"/>
    <property type="evidence" value="ECO:0007669"/>
    <property type="project" value="InterPro"/>
</dbReference>